<evidence type="ECO:0000313" key="3">
    <source>
        <dbReference type="Proteomes" id="UP000580250"/>
    </source>
</evidence>
<dbReference type="GO" id="GO:0007155">
    <property type="term" value="P:cell adhesion"/>
    <property type="evidence" value="ECO:0007669"/>
    <property type="project" value="InterPro"/>
</dbReference>
<feature type="compositionally biased region" description="Low complexity" evidence="1">
    <location>
        <begin position="863"/>
        <end position="884"/>
    </location>
</feature>
<sequence>MENHHYYYNNNHQQLWQHPQAVHHQQLYDPSFEEGHFASLSTSFPSSHNYYYSSLPGCSTPIAPMASPERMDAVIHHPPPPILPPPHPHQHLTQSKNNAFTLPLMDEERQKESSFLSNFQPPSHSHNIPSMTDTTMENIPWSPNYYSPDPHAFHPHPMPPESIPPPRHSSFSALNDFQKRGETPKNNNNNIIASTSQQQPQTPLQYSQQTDQQQRHREQRRAMYSQNKVQYWQQFSQMSIQDSGVHSMSHSTAPSVMSSIHPASCMSNVSSLPDDFSGLKEHPYFQHIPNTFNHEEPEKMRQVLPELIPLINDESVDIVKRALTILISVAKKDKEFCTLRSQLDTRPLIVEKRQVTLYVLKALYFISDNDPSGRDLFVKTLNAHGTDCLEELVHCIGIQDPSCYKFAFLLLHNLMTDVRIGRKVIAYMCEMRILTKVLSWLSDKNEKFLSIVTDIIYMLLNKNTEQMAFFIGLNGHEKLVNILANSHQENLLYRAVKLLNRVVQIDPNKIVSAGLLEAAQKHLDHASQRMLRQLLDCIKFVSHVPSGDRDIHLLLQKLLQLLGTNDMKVKECCTDILANLSANNTSNKEFLVDKGAVFGLFQLLQEMEALNEALGQNTQRQNIQETALSLLRSLSSGNVCSGKAKQQIIKKEIHKKILLERMRNKQRNWPLLKKTFALLQYIAQEESLLKEFRFAMSFPPNFPQLPDAPLLLKPEYCSFVSQIVVILTEGLNSLPQSWELCQKCLDLLGLLAGDEGLLGEIFSELSARWIRLSEFQPKLLAPQVILRFFEQLAPPALALLAQIARIPEAAIFIGKDRPTLDTLRKWSINNNDVNSARFAGCVLQLVDSANGKQQQNASGKRVQSSGEESWKQQQGQQQHQQQSHPVNDKKSFPDTEMDFSMAPTSSTTLLPCSPSNFLLQPDHSNDILKQQQPPTDCLASTLSSFDSDDVNNLSDFGTLVGTFCPSSSPVWGDIDFG</sequence>
<feature type="compositionally biased region" description="Low complexity" evidence="1">
    <location>
        <begin position="194"/>
        <end position="212"/>
    </location>
</feature>
<evidence type="ECO:0000256" key="1">
    <source>
        <dbReference type="SAM" id="MobiDB-lite"/>
    </source>
</evidence>
<dbReference type="SUPFAM" id="SSF48371">
    <property type="entry name" value="ARM repeat"/>
    <property type="match status" value="1"/>
</dbReference>
<dbReference type="GO" id="GO:0045296">
    <property type="term" value="F:cadherin binding"/>
    <property type="evidence" value="ECO:0007669"/>
    <property type="project" value="InterPro"/>
</dbReference>
<feature type="region of interest" description="Disordered" evidence="1">
    <location>
        <begin position="852"/>
        <end position="908"/>
    </location>
</feature>
<gene>
    <name evidence="2" type="ORF">MENT_LOCUS12693</name>
</gene>
<feature type="region of interest" description="Disordered" evidence="1">
    <location>
        <begin position="152"/>
        <end position="223"/>
    </location>
</feature>
<comment type="caution">
    <text evidence="2">The sequence shown here is derived from an EMBL/GenBank/DDBJ whole genome shotgun (WGS) entry which is preliminary data.</text>
</comment>
<dbReference type="OrthoDB" id="195736at2759"/>
<feature type="region of interest" description="Disordered" evidence="1">
    <location>
        <begin position="114"/>
        <end position="135"/>
    </location>
</feature>
<dbReference type="Proteomes" id="UP000580250">
    <property type="component" value="Unassembled WGS sequence"/>
</dbReference>
<dbReference type="EMBL" id="CAJEWN010000066">
    <property type="protein sequence ID" value="CAD2157565.1"/>
    <property type="molecule type" value="Genomic_DNA"/>
</dbReference>
<dbReference type="InterPro" id="IPR011989">
    <property type="entry name" value="ARM-like"/>
</dbReference>
<reference evidence="2 3" key="1">
    <citation type="submission" date="2020-08" db="EMBL/GenBank/DDBJ databases">
        <authorList>
            <person name="Koutsovoulos G."/>
            <person name="Danchin GJ E."/>
        </authorList>
    </citation>
    <scope>NUCLEOTIDE SEQUENCE [LARGE SCALE GENOMIC DNA]</scope>
</reference>
<dbReference type="AlphaFoldDB" id="A0A6V7UGG5"/>
<accession>A0A6V7UGG5</accession>
<proteinExistence type="predicted"/>
<organism evidence="2 3">
    <name type="scientific">Meloidogyne enterolobii</name>
    <name type="common">Root-knot nematode worm</name>
    <name type="synonym">Meloidogyne mayaguensis</name>
    <dbReference type="NCBI Taxonomy" id="390850"/>
    <lineage>
        <taxon>Eukaryota</taxon>
        <taxon>Metazoa</taxon>
        <taxon>Ecdysozoa</taxon>
        <taxon>Nematoda</taxon>
        <taxon>Chromadorea</taxon>
        <taxon>Rhabditida</taxon>
        <taxon>Tylenchina</taxon>
        <taxon>Tylenchomorpha</taxon>
        <taxon>Tylenchoidea</taxon>
        <taxon>Meloidogynidae</taxon>
        <taxon>Meloidogyninae</taxon>
        <taxon>Meloidogyne</taxon>
    </lineage>
</organism>
<feature type="compositionally biased region" description="Pro residues" evidence="1">
    <location>
        <begin position="156"/>
        <end position="167"/>
    </location>
</feature>
<dbReference type="PANTHER" id="PTHR45976">
    <property type="entry name" value="ARMADILLO SEGMENT POLARITY PROTEIN"/>
    <property type="match status" value="1"/>
</dbReference>
<evidence type="ECO:0000313" key="2">
    <source>
        <dbReference type="EMBL" id="CAD2157565.1"/>
    </source>
</evidence>
<dbReference type="Gene3D" id="1.25.10.10">
    <property type="entry name" value="Leucine-rich Repeat Variant"/>
    <property type="match status" value="1"/>
</dbReference>
<feature type="compositionally biased region" description="Polar residues" evidence="1">
    <location>
        <begin position="184"/>
        <end position="193"/>
    </location>
</feature>
<dbReference type="InterPro" id="IPR013284">
    <property type="entry name" value="Beta-catenin"/>
</dbReference>
<feature type="compositionally biased region" description="Polar residues" evidence="1">
    <location>
        <begin position="852"/>
        <end position="862"/>
    </location>
</feature>
<name>A0A6V7UGG5_MELEN</name>
<dbReference type="InterPro" id="IPR016024">
    <property type="entry name" value="ARM-type_fold"/>
</dbReference>
<protein>
    <submittedName>
        <fullName evidence="2">Uncharacterized protein</fullName>
    </submittedName>
</protein>